<dbReference type="RefSeq" id="WP_301166621.1">
    <property type="nucleotide sequence ID" value="NZ_JAUHTR010000007.1"/>
</dbReference>
<proteinExistence type="predicted"/>
<comment type="caution">
    <text evidence="1">The sequence shown here is derived from an EMBL/GenBank/DDBJ whole genome shotgun (WGS) entry which is preliminary data.</text>
</comment>
<gene>
    <name evidence="1" type="ORF">QYB97_13980</name>
</gene>
<dbReference type="EMBL" id="JAUHTR010000007">
    <property type="protein sequence ID" value="MDN4525589.1"/>
    <property type="molecule type" value="Genomic_DNA"/>
</dbReference>
<name>A0ABT8HXZ4_9BACL</name>
<evidence type="ECO:0000313" key="2">
    <source>
        <dbReference type="Proteomes" id="UP001172721"/>
    </source>
</evidence>
<dbReference type="Proteomes" id="UP001172721">
    <property type="component" value="Unassembled WGS sequence"/>
</dbReference>
<sequence>MKYCKDCLTILHHDHGMEGCPVCEGTNTQEIVITVLSNERNKQGA</sequence>
<protein>
    <submittedName>
        <fullName evidence="1">Uncharacterized protein</fullName>
    </submittedName>
</protein>
<reference evidence="1" key="1">
    <citation type="submission" date="2023-07" db="EMBL/GenBank/DDBJ databases">
        <title>Fictibacillus sp. isolated from freshwater pond.</title>
        <authorList>
            <person name="Kirdat K."/>
            <person name="Bhat A."/>
            <person name="Mourya A."/>
            <person name="Yadav A."/>
        </authorList>
    </citation>
    <scope>NUCLEOTIDE SEQUENCE</scope>
    <source>
        <strain evidence="1">NE201</strain>
    </source>
</reference>
<keyword evidence="2" id="KW-1185">Reference proteome</keyword>
<organism evidence="1 2">
    <name type="scientific">Fictibacillus fluitans</name>
    <dbReference type="NCBI Taxonomy" id="3058422"/>
    <lineage>
        <taxon>Bacteria</taxon>
        <taxon>Bacillati</taxon>
        <taxon>Bacillota</taxon>
        <taxon>Bacilli</taxon>
        <taxon>Bacillales</taxon>
        <taxon>Fictibacillaceae</taxon>
        <taxon>Fictibacillus</taxon>
    </lineage>
</organism>
<evidence type="ECO:0000313" key="1">
    <source>
        <dbReference type="EMBL" id="MDN4525589.1"/>
    </source>
</evidence>
<accession>A0ABT8HXZ4</accession>